<name>A0A1B0DCD6_PHLPP</name>
<keyword evidence="7" id="KW-0675">Receptor</keyword>
<comment type="similarity">
    <text evidence="2">Belongs to the G-protein coupled receptor 1 family.</text>
</comment>
<dbReference type="PANTHER" id="PTHR45695:SF9">
    <property type="entry name" value="LEUCOKININ RECEPTOR"/>
    <property type="match status" value="1"/>
</dbReference>
<feature type="domain" description="G-protein coupled receptors family 1 profile" evidence="9">
    <location>
        <begin position="1"/>
        <end position="88"/>
    </location>
</feature>
<keyword evidence="8" id="KW-0807">Transducer</keyword>
<evidence type="ECO:0000256" key="2">
    <source>
        <dbReference type="ARBA" id="ARBA00010663"/>
    </source>
</evidence>
<evidence type="ECO:0000256" key="7">
    <source>
        <dbReference type="ARBA" id="ARBA00023170"/>
    </source>
</evidence>
<keyword evidence="4" id="KW-1133">Transmembrane helix</keyword>
<dbReference type="SUPFAM" id="SSF81321">
    <property type="entry name" value="Family A G protein-coupled receptor-like"/>
    <property type="match status" value="1"/>
</dbReference>
<keyword evidence="6" id="KW-0472">Membrane</keyword>
<evidence type="ECO:0000313" key="11">
    <source>
        <dbReference type="Proteomes" id="UP000092462"/>
    </source>
</evidence>
<dbReference type="InterPro" id="IPR017452">
    <property type="entry name" value="GPCR_Rhodpsn_7TM"/>
</dbReference>
<proteinExistence type="inferred from homology"/>
<evidence type="ECO:0000259" key="9">
    <source>
        <dbReference type="PROSITE" id="PS50262"/>
    </source>
</evidence>
<dbReference type="PANTHER" id="PTHR45695">
    <property type="entry name" value="LEUCOKININ RECEPTOR-RELATED"/>
    <property type="match status" value="1"/>
</dbReference>
<protein>
    <recommendedName>
        <fullName evidence="9">G-protein coupled receptors family 1 profile domain-containing protein</fullName>
    </recommendedName>
</protein>
<keyword evidence="3" id="KW-0812">Transmembrane</keyword>
<reference evidence="10" key="1">
    <citation type="submission" date="2022-08" db="UniProtKB">
        <authorList>
            <consortium name="EnsemblMetazoa"/>
        </authorList>
    </citation>
    <scope>IDENTIFICATION</scope>
    <source>
        <strain evidence="10">Israel</strain>
    </source>
</reference>
<comment type="subcellular location">
    <subcellularLocation>
        <location evidence="1">Membrane</location>
        <topology evidence="1">Multi-pass membrane protein</topology>
    </subcellularLocation>
</comment>
<evidence type="ECO:0000256" key="8">
    <source>
        <dbReference type="ARBA" id="ARBA00023224"/>
    </source>
</evidence>
<keyword evidence="5" id="KW-0297">G-protein coupled receptor</keyword>
<evidence type="ECO:0000256" key="4">
    <source>
        <dbReference type="ARBA" id="ARBA00022989"/>
    </source>
</evidence>
<dbReference type="PROSITE" id="PS50262">
    <property type="entry name" value="G_PROTEIN_RECEP_F1_2"/>
    <property type="match status" value="1"/>
</dbReference>
<dbReference type="Gene3D" id="1.20.1070.10">
    <property type="entry name" value="Rhodopsin 7-helix transmembrane proteins"/>
    <property type="match status" value="1"/>
</dbReference>
<dbReference type="VEuPathDB" id="VectorBase:PPAPM1_000183"/>
<sequence length="92" mass="10608">MAVRLWGSKTPGNAQNDRDVTLLKNKKKVIKMLLIVVALFGVCWLPLQLYNILQATWPGINGYRYINIIFFCSDWIAMSNSSYNPFIYGIYN</sequence>
<keyword evidence="11" id="KW-1185">Reference proteome</keyword>
<dbReference type="GO" id="GO:0004930">
    <property type="term" value="F:G protein-coupled receptor activity"/>
    <property type="evidence" value="ECO:0007669"/>
    <property type="project" value="UniProtKB-KW"/>
</dbReference>
<dbReference type="Pfam" id="PF00001">
    <property type="entry name" value="7tm_1"/>
    <property type="match status" value="1"/>
</dbReference>
<evidence type="ECO:0000256" key="3">
    <source>
        <dbReference type="ARBA" id="ARBA00022692"/>
    </source>
</evidence>
<evidence type="ECO:0000256" key="1">
    <source>
        <dbReference type="ARBA" id="ARBA00004141"/>
    </source>
</evidence>
<accession>A0A1B0DCD6</accession>
<dbReference type="Proteomes" id="UP000092462">
    <property type="component" value="Unassembled WGS sequence"/>
</dbReference>
<dbReference type="EMBL" id="AJVK01030797">
    <property type="status" value="NOT_ANNOTATED_CDS"/>
    <property type="molecule type" value="Genomic_DNA"/>
</dbReference>
<evidence type="ECO:0000256" key="5">
    <source>
        <dbReference type="ARBA" id="ARBA00023040"/>
    </source>
</evidence>
<evidence type="ECO:0000256" key="6">
    <source>
        <dbReference type="ARBA" id="ARBA00023136"/>
    </source>
</evidence>
<dbReference type="VEuPathDB" id="VectorBase:PPAI005475"/>
<dbReference type="AlphaFoldDB" id="A0A1B0DCD6"/>
<dbReference type="GO" id="GO:0005886">
    <property type="term" value="C:plasma membrane"/>
    <property type="evidence" value="ECO:0007669"/>
    <property type="project" value="TreeGrafter"/>
</dbReference>
<dbReference type="EnsemblMetazoa" id="PPAI005475-RA">
    <property type="protein sequence ID" value="PPAI005475-PA"/>
    <property type="gene ID" value="PPAI005475"/>
</dbReference>
<dbReference type="InterPro" id="IPR000276">
    <property type="entry name" value="GPCR_Rhodpsn"/>
</dbReference>
<organism evidence="10 11">
    <name type="scientific">Phlebotomus papatasi</name>
    <name type="common">Sandfly</name>
    <dbReference type="NCBI Taxonomy" id="29031"/>
    <lineage>
        <taxon>Eukaryota</taxon>
        <taxon>Metazoa</taxon>
        <taxon>Ecdysozoa</taxon>
        <taxon>Arthropoda</taxon>
        <taxon>Hexapoda</taxon>
        <taxon>Insecta</taxon>
        <taxon>Pterygota</taxon>
        <taxon>Neoptera</taxon>
        <taxon>Endopterygota</taxon>
        <taxon>Diptera</taxon>
        <taxon>Nematocera</taxon>
        <taxon>Psychodoidea</taxon>
        <taxon>Psychodidae</taxon>
        <taxon>Phlebotomus</taxon>
        <taxon>Phlebotomus</taxon>
    </lineage>
</organism>
<evidence type="ECO:0000313" key="10">
    <source>
        <dbReference type="EnsemblMetazoa" id="PPAI005475-PA"/>
    </source>
</evidence>
<dbReference type="PRINTS" id="PR00237">
    <property type="entry name" value="GPCRRHODOPSN"/>
</dbReference>